<gene>
    <name evidence="2" type="ORF">SAMN02745753_00256</name>
</gene>
<dbReference type="RefSeq" id="WP_072837910.1">
    <property type="nucleotide sequence ID" value="NZ_FQVF01000002.1"/>
</dbReference>
<proteinExistence type="predicted"/>
<keyword evidence="3" id="KW-1185">Reference proteome</keyword>
<dbReference type="OrthoDB" id="9804047at2"/>
<accession>A0A1M4TBX7</accession>
<dbReference type="EMBL" id="FQVF01000002">
    <property type="protein sequence ID" value="SHE41966.1"/>
    <property type="molecule type" value="Genomic_DNA"/>
</dbReference>
<organism evidence="2 3">
    <name type="scientific">Marinomonas polaris DSM 16579</name>
    <dbReference type="NCBI Taxonomy" id="1122206"/>
    <lineage>
        <taxon>Bacteria</taxon>
        <taxon>Pseudomonadati</taxon>
        <taxon>Pseudomonadota</taxon>
        <taxon>Gammaproteobacteria</taxon>
        <taxon>Oceanospirillales</taxon>
        <taxon>Oceanospirillaceae</taxon>
        <taxon>Marinomonas</taxon>
    </lineage>
</organism>
<dbReference type="PANTHER" id="PTHR12110:SF41">
    <property type="entry name" value="INOSOSE DEHYDRATASE"/>
    <property type="match status" value="1"/>
</dbReference>
<dbReference type="Pfam" id="PF01261">
    <property type="entry name" value="AP_endonuc_2"/>
    <property type="match status" value="1"/>
</dbReference>
<dbReference type="Proteomes" id="UP000184517">
    <property type="component" value="Unassembled WGS sequence"/>
</dbReference>
<evidence type="ECO:0000259" key="1">
    <source>
        <dbReference type="Pfam" id="PF01261"/>
    </source>
</evidence>
<feature type="domain" description="Xylose isomerase-like TIM barrel" evidence="1">
    <location>
        <begin position="44"/>
        <end position="299"/>
    </location>
</feature>
<dbReference type="STRING" id="1122206.SAMN02745753_00256"/>
<reference evidence="3" key="1">
    <citation type="submission" date="2016-11" db="EMBL/GenBank/DDBJ databases">
        <authorList>
            <person name="Varghese N."/>
            <person name="Submissions S."/>
        </authorList>
    </citation>
    <scope>NUCLEOTIDE SEQUENCE [LARGE SCALE GENOMIC DNA]</scope>
    <source>
        <strain evidence="3">DSM 16579</strain>
    </source>
</reference>
<dbReference type="SUPFAM" id="SSF51658">
    <property type="entry name" value="Xylose isomerase-like"/>
    <property type="match status" value="1"/>
</dbReference>
<dbReference type="AlphaFoldDB" id="A0A1M4TBX7"/>
<dbReference type="NCBIfam" id="TIGR04379">
    <property type="entry name" value="myo_inos_iolE"/>
    <property type="match status" value="1"/>
</dbReference>
<dbReference type="InterPro" id="IPR050312">
    <property type="entry name" value="IolE/XylAMocC-like"/>
</dbReference>
<dbReference type="Gene3D" id="3.20.20.150">
    <property type="entry name" value="Divalent-metal-dependent TIM barrel enzymes"/>
    <property type="match status" value="1"/>
</dbReference>
<protein>
    <submittedName>
        <fullName evidence="2">2-keto-myo-inositol dehydratase</fullName>
    </submittedName>
</protein>
<sequence length="310" mass="34101">MNSTNKNNNATTESKIRIGINPLTWTNDDLPSLGADTPLEVCLSEARQAGYSGIELGNKFPRNASVLGPILKQHDLSLVSGWYSARLLERSVEEEIAAMQDHLNLLKALGSNVMVFAEVSGCVHGDQSVPLSQRPRMTQSQWEEYTKRMTAVADYMASEGVKMAYHHHMGTVIETAEEVDQLMQMTGDNVGLLLDTGHITFAGGDALAMAKKHAKRIVHVHCKDIRPAVLQDNLNRDSAFLNAVLDGVYTVPGDGSIDYFPIFEVLKAADYHGWIVVEAEQDPAIAHPLTYATKGYEYLSANLEKAGFHF</sequence>
<dbReference type="InterPro" id="IPR013022">
    <property type="entry name" value="Xyl_isomerase-like_TIM-brl"/>
</dbReference>
<dbReference type="InterPro" id="IPR036237">
    <property type="entry name" value="Xyl_isomerase-like_sf"/>
</dbReference>
<name>A0A1M4TBX7_9GAMM</name>
<evidence type="ECO:0000313" key="2">
    <source>
        <dbReference type="EMBL" id="SHE41966.1"/>
    </source>
</evidence>
<dbReference type="InterPro" id="IPR030823">
    <property type="entry name" value="IolE/MocC"/>
</dbReference>
<dbReference type="PANTHER" id="PTHR12110">
    <property type="entry name" value="HYDROXYPYRUVATE ISOMERASE"/>
    <property type="match status" value="1"/>
</dbReference>
<evidence type="ECO:0000313" key="3">
    <source>
        <dbReference type="Proteomes" id="UP000184517"/>
    </source>
</evidence>